<dbReference type="PANTHER" id="PTHR30055">
    <property type="entry name" value="HTH-TYPE TRANSCRIPTIONAL REGULATOR RUTR"/>
    <property type="match status" value="1"/>
</dbReference>
<dbReference type="InterPro" id="IPR023772">
    <property type="entry name" value="DNA-bd_HTH_TetR-type_CS"/>
</dbReference>
<dbReference type="Proteomes" id="UP000265962">
    <property type="component" value="Unassembled WGS sequence"/>
</dbReference>
<feature type="DNA-binding region" description="H-T-H motif" evidence="4">
    <location>
        <begin position="32"/>
        <end position="51"/>
    </location>
</feature>
<dbReference type="InterPro" id="IPR050109">
    <property type="entry name" value="HTH-type_TetR-like_transc_reg"/>
</dbReference>
<accession>A0A375I2K1</accession>
<dbReference type="Gene3D" id="1.10.357.10">
    <property type="entry name" value="Tetracycline Repressor, domain 2"/>
    <property type="match status" value="1"/>
</dbReference>
<dbReference type="SUPFAM" id="SSF48498">
    <property type="entry name" value="Tetracyclin repressor-like, C-terminal domain"/>
    <property type="match status" value="1"/>
</dbReference>
<evidence type="ECO:0000259" key="5">
    <source>
        <dbReference type="PROSITE" id="PS50977"/>
    </source>
</evidence>
<keyword evidence="7" id="KW-1185">Reference proteome</keyword>
<dbReference type="GO" id="GO:0000976">
    <property type="term" value="F:transcription cis-regulatory region binding"/>
    <property type="evidence" value="ECO:0007669"/>
    <property type="project" value="TreeGrafter"/>
</dbReference>
<keyword evidence="6" id="KW-0371">Homeobox</keyword>
<dbReference type="PRINTS" id="PR00455">
    <property type="entry name" value="HTHTETR"/>
</dbReference>
<dbReference type="InterPro" id="IPR001647">
    <property type="entry name" value="HTH_TetR"/>
</dbReference>
<dbReference type="SUPFAM" id="SSF46689">
    <property type="entry name" value="Homeodomain-like"/>
    <property type="match status" value="1"/>
</dbReference>
<dbReference type="GO" id="GO:0003700">
    <property type="term" value="F:DNA-binding transcription factor activity"/>
    <property type="evidence" value="ECO:0007669"/>
    <property type="project" value="TreeGrafter"/>
</dbReference>
<dbReference type="OrthoDB" id="3403733at2"/>
<dbReference type="RefSeq" id="WP_119716178.1">
    <property type="nucleotide sequence ID" value="NZ_OMOH01000008.1"/>
</dbReference>
<dbReference type="PROSITE" id="PS01081">
    <property type="entry name" value="HTH_TETR_1"/>
    <property type="match status" value="1"/>
</dbReference>
<dbReference type="InterPro" id="IPR036271">
    <property type="entry name" value="Tet_transcr_reg_TetR-rel_C_sf"/>
</dbReference>
<evidence type="ECO:0000256" key="3">
    <source>
        <dbReference type="ARBA" id="ARBA00023163"/>
    </source>
</evidence>
<proteinExistence type="predicted"/>
<evidence type="ECO:0000313" key="6">
    <source>
        <dbReference type="EMBL" id="SPF69060.1"/>
    </source>
</evidence>
<dbReference type="AlphaFoldDB" id="A0A375I2K1"/>
<keyword evidence="1" id="KW-0805">Transcription regulation</keyword>
<dbReference type="Pfam" id="PF00440">
    <property type="entry name" value="TetR_N"/>
    <property type="match status" value="1"/>
</dbReference>
<name>A0A375I2K1_9ACTN</name>
<keyword evidence="3" id="KW-0804">Transcription</keyword>
<evidence type="ECO:0000256" key="2">
    <source>
        <dbReference type="ARBA" id="ARBA00023125"/>
    </source>
</evidence>
<sequence>MRKGIPNDPGRRDRLRAVALEFIAERGLRRFTVRGVAERAGVSPGSITYYFTDTDELIMSAFELLTEHAEPNFNVRLRAAGTRDEAIEVLIDYVIDPDDASQQEVRAVRELYSLGSRDPKAAALVRDRLEANARTALMLHFTEPCAHALDALIEGLWTQRSWNDEPLDPGMVRTAIHGLVTAFDSLEGTSA</sequence>
<protein>
    <submittedName>
        <fullName evidence="6">Homeobox domain-like</fullName>
    </submittedName>
</protein>
<feature type="domain" description="HTH tetR-type" evidence="5">
    <location>
        <begin position="9"/>
        <end position="69"/>
    </location>
</feature>
<dbReference type="PANTHER" id="PTHR30055:SF234">
    <property type="entry name" value="HTH-TYPE TRANSCRIPTIONAL REGULATOR BETI"/>
    <property type="match status" value="1"/>
</dbReference>
<dbReference type="EMBL" id="OMOH01000008">
    <property type="protein sequence ID" value="SPF69060.1"/>
    <property type="molecule type" value="Genomic_DNA"/>
</dbReference>
<evidence type="ECO:0000256" key="1">
    <source>
        <dbReference type="ARBA" id="ARBA00023015"/>
    </source>
</evidence>
<organism evidence="6 7">
    <name type="scientific">Propionibacterium ruminifibrarum</name>
    <dbReference type="NCBI Taxonomy" id="1962131"/>
    <lineage>
        <taxon>Bacteria</taxon>
        <taxon>Bacillati</taxon>
        <taxon>Actinomycetota</taxon>
        <taxon>Actinomycetes</taxon>
        <taxon>Propionibacteriales</taxon>
        <taxon>Propionibacteriaceae</taxon>
        <taxon>Propionibacterium</taxon>
    </lineage>
</organism>
<evidence type="ECO:0000313" key="7">
    <source>
        <dbReference type="Proteomes" id="UP000265962"/>
    </source>
</evidence>
<dbReference type="PROSITE" id="PS50977">
    <property type="entry name" value="HTH_TETR_2"/>
    <property type="match status" value="1"/>
</dbReference>
<keyword evidence="2 4" id="KW-0238">DNA-binding</keyword>
<evidence type="ECO:0000256" key="4">
    <source>
        <dbReference type="PROSITE-ProRule" id="PRU00335"/>
    </source>
</evidence>
<dbReference type="InterPro" id="IPR009057">
    <property type="entry name" value="Homeodomain-like_sf"/>
</dbReference>
<gene>
    <name evidence="6" type="ORF">PROPJV5_2026</name>
</gene>
<reference evidence="7" key="1">
    <citation type="submission" date="2018-02" db="EMBL/GenBank/DDBJ databases">
        <authorList>
            <person name="Hornung B."/>
        </authorList>
    </citation>
    <scope>NUCLEOTIDE SEQUENCE [LARGE SCALE GENOMIC DNA]</scope>
</reference>